<feature type="domain" description="Phospholipase D-like" evidence="1">
    <location>
        <begin position="484"/>
        <end position="611"/>
    </location>
</feature>
<proteinExistence type="predicted"/>
<evidence type="ECO:0000313" key="3">
    <source>
        <dbReference type="Proteomes" id="UP000002424"/>
    </source>
</evidence>
<dbReference type="InterPro" id="IPR036390">
    <property type="entry name" value="WH_DNA-bd_sf"/>
</dbReference>
<dbReference type="AlphaFoldDB" id="C1DMI5"/>
<dbReference type="RefSeq" id="WP_012703615.1">
    <property type="nucleotide sequence ID" value="NC_012560.1"/>
</dbReference>
<dbReference type="CDD" id="cd09133">
    <property type="entry name" value="PLDc_unchar5"/>
    <property type="match status" value="2"/>
</dbReference>
<dbReference type="Proteomes" id="UP000002424">
    <property type="component" value="Chromosome"/>
</dbReference>
<dbReference type="Pfam" id="PF13091">
    <property type="entry name" value="PLDc_2"/>
    <property type="match status" value="2"/>
</dbReference>
<feature type="domain" description="Phospholipase D-like" evidence="1">
    <location>
        <begin position="285"/>
        <end position="405"/>
    </location>
</feature>
<dbReference type="InterPro" id="IPR025202">
    <property type="entry name" value="PLD-like_dom"/>
</dbReference>
<keyword evidence="3" id="KW-1185">Reference proteome</keyword>
<dbReference type="EMBL" id="CP001157">
    <property type="protein sequence ID" value="ACO81262.1"/>
    <property type="molecule type" value="Genomic_DNA"/>
</dbReference>
<dbReference type="STRING" id="322710.Avin_51870"/>
<gene>
    <name evidence="2" type="ordered locus">Avin_51870</name>
</gene>
<protein>
    <recommendedName>
        <fullName evidence="1">Phospholipase D-like domain-containing protein</fullName>
    </recommendedName>
</protein>
<dbReference type="OrthoDB" id="9757917at2"/>
<reference evidence="2 3" key="1">
    <citation type="journal article" date="2009" name="J. Bacteriol.">
        <title>Genome sequence of Azotobacter vinelandii, an obligate aerobe specialized to support diverse anaerobic metabolic processes.</title>
        <authorList>
            <person name="Setubal J.C."/>
            <person name="dos Santos P."/>
            <person name="Goldman B.S."/>
            <person name="Ertesvag H."/>
            <person name="Espin G."/>
            <person name="Rubio L.M."/>
            <person name="Valla S."/>
            <person name="Almeida N.F."/>
            <person name="Balasubramanian D."/>
            <person name="Cromes L."/>
            <person name="Curatti L."/>
            <person name="Du Z."/>
            <person name="Godsy E."/>
            <person name="Goodner B."/>
            <person name="Hellner-Burris K."/>
            <person name="Hernandez J.A."/>
            <person name="Houmiel K."/>
            <person name="Imperial J."/>
            <person name="Kennedy C."/>
            <person name="Larson T.J."/>
            <person name="Latreille P."/>
            <person name="Ligon L.S."/>
            <person name="Lu J."/>
            <person name="Maerk M."/>
            <person name="Miller N.M."/>
            <person name="Norton S."/>
            <person name="O'Carroll I.P."/>
            <person name="Paulsen I."/>
            <person name="Raulfs E.C."/>
            <person name="Roemer R."/>
            <person name="Rosser J."/>
            <person name="Segura D."/>
            <person name="Slater S."/>
            <person name="Stricklin S.L."/>
            <person name="Studholme D.J."/>
            <person name="Sun J."/>
            <person name="Viana C.J."/>
            <person name="Wallin E."/>
            <person name="Wang B."/>
            <person name="Wheeler C."/>
            <person name="Zhu H."/>
            <person name="Dean D.R."/>
            <person name="Dixon R."/>
            <person name="Wood D."/>
        </authorList>
    </citation>
    <scope>NUCLEOTIDE SEQUENCE [LARGE SCALE GENOMIC DNA]</scope>
    <source>
        <strain evidence="3">DJ / ATCC BAA-1303</strain>
    </source>
</reference>
<dbReference type="SUPFAM" id="SSF46785">
    <property type="entry name" value="Winged helix' DNA-binding domain"/>
    <property type="match status" value="1"/>
</dbReference>
<dbReference type="HOGENOM" id="CLU_032308_0_0_6"/>
<dbReference type="Gene3D" id="3.30.870.10">
    <property type="entry name" value="Endonuclease Chain A"/>
    <property type="match status" value="2"/>
</dbReference>
<dbReference type="GeneID" id="88188185"/>
<dbReference type="eggNOG" id="COG1502">
    <property type="taxonomic scope" value="Bacteria"/>
</dbReference>
<dbReference type="eggNOG" id="COG1414">
    <property type="taxonomic scope" value="Bacteria"/>
</dbReference>
<evidence type="ECO:0000313" key="2">
    <source>
        <dbReference type="EMBL" id="ACO81262.1"/>
    </source>
</evidence>
<evidence type="ECO:0000259" key="1">
    <source>
        <dbReference type="Pfam" id="PF13091"/>
    </source>
</evidence>
<accession>C1DMI5</accession>
<sequence>MEDKQLNQTIFVMVPFGYGVHKFKIMKRINWGAVDHLVLQTIASGPTTPDELSRATSLPRQLVIEILIPLMQAGWIEISHIDGRYLFKITHRGLVVSTEADLPVNKEPIVRIRSFLVDPLTQQCYRVDKKKKQAFLIYPKAKVHRVIQQYGVYATEMRVNDPAYDPDISEIYSCVAHDDEEISGFESDAVKPRYGESLRYIIVRVDSENKLQGVPDISDELRAEIISAAVKRREQLRLLGSAPATGMQISSHEVSPLEKIFPSVLVRSACVDLLATPEDHRVHFISEIRNAYSRLVIHSTFLNPSCIDLILEDLIGAARRSVQIDILWGQCPPEVEDKLFDYKRVLDSIESLQTYIDSQGLSTQLKFHREPTNSHSKFLISDRKNGEWHTTFGSCNWLSSNFNRIEASVRVVDMKVGSIALNIASALAMGRRGLANNLSRDLAVQSARLAAWAKDQKSATTGDSVSVRIITAPEHHKLAKHACDKAEREIFVCSHRVSYAGDRPIFTPLKASIKAVPSIKIKIAFGRSSGEMRNQEAKVLKEKLESHGFEVIKADDPQIHAKFLTWDDNNLIVTSLNWLSASSKGDYLGELGVHVFGGEFSKKIKDSFDKLYG</sequence>
<dbReference type="EnsemblBacteria" id="ACO81262">
    <property type="protein sequence ID" value="ACO81262"/>
    <property type="gene ID" value="Avin_51870"/>
</dbReference>
<dbReference type="KEGG" id="avn:Avin_51870"/>
<name>C1DMI5_AZOVD</name>
<organism evidence="2 3">
    <name type="scientific">Azotobacter vinelandii (strain DJ / ATCC BAA-1303)</name>
    <dbReference type="NCBI Taxonomy" id="322710"/>
    <lineage>
        <taxon>Bacteria</taxon>
        <taxon>Pseudomonadati</taxon>
        <taxon>Pseudomonadota</taxon>
        <taxon>Gammaproteobacteria</taxon>
        <taxon>Pseudomonadales</taxon>
        <taxon>Pseudomonadaceae</taxon>
        <taxon>Azotobacter</taxon>
    </lineage>
</organism>
<dbReference type="SUPFAM" id="SSF56024">
    <property type="entry name" value="Phospholipase D/nuclease"/>
    <property type="match status" value="2"/>
</dbReference>